<evidence type="ECO:0000256" key="5">
    <source>
        <dbReference type="PROSITE-ProRule" id="PRU00335"/>
    </source>
</evidence>
<feature type="region of interest" description="Disordered" evidence="6">
    <location>
        <begin position="1"/>
        <end position="20"/>
    </location>
</feature>
<dbReference type="SUPFAM" id="SSF48498">
    <property type="entry name" value="Tetracyclin repressor-like, C-terminal domain"/>
    <property type="match status" value="1"/>
</dbReference>
<evidence type="ECO:0000256" key="1">
    <source>
        <dbReference type="ARBA" id="ARBA00022491"/>
    </source>
</evidence>
<reference evidence="9" key="1">
    <citation type="journal article" date="2019" name="Int. J. Syst. Evol. Microbiol.">
        <title>The Global Catalogue of Microorganisms (GCM) 10K type strain sequencing project: providing services to taxonomists for standard genome sequencing and annotation.</title>
        <authorList>
            <consortium name="The Broad Institute Genomics Platform"/>
            <consortium name="The Broad Institute Genome Sequencing Center for Infectious Disease"/>
            <person name="Wu L."/>
            <person name="Ma J."/>
        </authorList>
    </citation>
    <scope>NUCLEOTIDE SEQUENCE [LARGE SCALE GENOMIC DNA]</scope>
    <source>
        <strain evidence="9">KLKA75</strain>
    </source>
</reference>
<dbReference type="InterPro" id="IPR050109">
    <property type="entry name" value="HTH-type_TetR-like_transc_reg"/>
</dbReference>
<gene>
    <name evidence="8" type="ORF">ACFPCY_37630</name>
</gene>
<keyword evidence="2" id="KW-0805">Transcription regulation</keyword>
<name>A0ABV9UAZ5_9ACTN</name>
<evidence type="ECO:0000256" key="3">
    <source>
        <dbReference type="ARBA" id="ARBA00023125"/>
    </source>
</evidence>
<protein>
    <submittedName>
        <fullName evidence="8">TetR/AcrR family transcriptional regulator</fullName>
    </submittedName>
</protein>
<dbReference type="InterPro" id="IPR009057">
    <property type="entry name" value="Homeodomain-like_sf"/>
</dbReference>
<dbReference type="SUPFAM" id="SSF46689">
    <property type="entry name" value="Homeodomain-like"/>
    <property type="match status" value="1"/>
</dbReference>
<comment type="caution">
    <text evidence="8">The sequence shown here is derived from an EMBL/GenBank/DDBJ whole genome shotgun (WGS) entry which is preliminary data.</text>
</comment>
<dbReference type="InterPro" id="IPR036271">
    <property type="entry name" value="Tet_transcr_reg_TetR-rel_C_sf"/>
</dbReference>
<dbReference type="Gene3D" id="1.10.357.10">
    <property type="entry name" value="Tetracycline Repressor, domain 2"/>
    <property type="match status" value="1"/>
</dbReference>
<dbReference type="PANTHER" id="PTHR30055">
    <property type="entry name" value="HTH-TYPE TRANSCRIPTIONAL REGULATOR RUTR"/>
    <property type="match status" value="1"/>
</dbReference>
<dbReference type="PANTHER" id="PTHR30055:SF151">
    <property type="entry name" value="TRANSCRIPTIONAL REGULATORY PROTEIN"/>
    <property type="match status" value="1"/>
</dbReference>
<dbReference type="InterPro" id="IPR004111">
    <property type="entry name" value="Repressor_TetR_C"/>
</dbReference>
<sequence>MSPVTAGTAGPEQAALPGRAPLSRDRIVRAAIELIEADGPEALSMRRVAAALDVAVMSLYNHVPNKKALLEGVAEHVANQIDLADDPSAPWADRARALLRAHRKMAHDFPRSLTVVLTHKVDTPAGLRPAERALAVAEAAGLDGPTSVRAMRAMLAYAVGTQMRELRVAETLAHLDVPQAESFARLDPDEFPHVIALASELGENDPDADFEFGLDLLISALERIAESQSRSRSRE</sequence>
<accession>A0ABV9UAZ5</accession>
<dbReference type="PROSITE" id="PS50977">
    <property type="entry name" value="HTH_TETR_2"/>
    <property type="match status" value="1"/>
</dbReference>
<evidence type="ECO:0000313" key="8">
    <source>
        <dbReference type="EMBL" id="MFC4913069.1"/>
    </source>
</evidence>
<dbReference type="Pfam" id="PF00440">
    <property type="entry name" value="TetR_N"/>
    <property type="match status" value="1"/>
</dbReference>
<keyword evidence="3 5" id="KW-0238">DNA-binding</keyword>
<evidence type="ECO:0000256" key="6">
    <source>
        <dbReference type="SAM" id="MobiDB-lite"/>
    </source>
</evidence>
<keyword evidence="4" id="KW-0804">Transcription</keyword>
<evidence type="ECO:0000256" key="2">
    <source>
        <dbReference type="ARBA" id="ARBA00023015"/>
    </source>
</evidence>
<evidence type="ECO:0000259" key="7">
    <source>
        <dbReference type="PROSITE" id="PS50977"/>
    </source>
</evidence>
<dbReference type="InterPro" id="IPR001647">
    <property type="entry name" value="HTH_TetR"/>
</dbReference>
<proteinExistence type="predicted"/>
<keyword evidence="1" id="KW-0678">Repressor</keyword>
<dbReference type="Pfam" id="PF02909">
    <property type="entry name" value="TetR_C_1"/>
    <property type="match status" value="1"/>
</dbReference>
<dbReference type="InterPro" id="IPR003012">
    <property type="entry name" value="Tet_transcr_reg_TetR"/>
</dbReference>
<dbReference type="PRINTS" id="PR00400">
    <property type="entry name" value="TETREPRESSOR"/>
</dbReference>
<dbReference type="Proteomes" id="UP001595872">
    <property type="component" value="Unassembled WGS sequence"/>
</dbReference>
<evidence type="ECO:0000313" key="9">
    <source>
        <dbReference type="Proteomes" id="UP001595872"/>
    </source>
</evidence>
<organism evidence="8 9">
    <name type="scientific">Actinomadura gamaensis</name>
    <dbReference type="NCBI Taxonomy" id="1763541"/>
    <lineage>
        <taxon>Bacteria</taxon>
        <taxon>Bacillati</taxon>
        <taxon>Actinomycetota</taxon>
        <taxon>Actinomycetes</taxon>
        <taxon>Streptosporangiales</taxon>
        <taxon>Thermomonosporaceae</taxon>
        <taxon>Actinomadura</taxon>
    </lineage>
</organism>
<keyword evidence="9" id="KW-1185">Reference proteome</keyword>
<feature type="domain" description="HTH tetR-type" evidence="7">
    <location>
        <begin position="21"/>
        <end position="81"/>
    </location>
</feature>
<dbReference type="EMBL" id="JBHSIT010000015">
    <property type="protein sequence ID" value="MFC4913069.1"/>
    <property type="molecule type" value="Genomic_DNA"/>
</dbReference>
<evidence type="ECO:0000256" key="4">
    <source>
        <dbReference type="ARBA" id="ARBA00023163"/>
    </source>
</evidence>
<feature type="DNA-binding region" description="H-T-H motif" evidence="5">
    <location>
        <begin position="44"/>
        <end position="63"/>
    </location>
</feature>
<dbReference type="RefSeq" id="WP_378263636.1">
    <property type="nucleotide sequence ID" value="NZ_JBHSIT010000015.1"/>
</dbReference>